<feature type="chain" id="PRO_5009320439" evidence="2">
    <location>
        <begin position="23"/>
        <end position="94"/>
    </location>
</feature>
<evidence type="ECO:0000313" key="4">
    <source>
        <dbReference type="WBParaSite" id="maker-uti_cns_0007813-snap-gene-0.4-mRNA-1"/>
    </source>
</evidence>
<sequence>MKVTALFLILLVLALSQQPGTASTAGRVRQSFWAVSADAAKDAAAELEQRQQPQQTPSPDRDWWQHRLQSQMDRRRKRRMDYRCILHPISCYGR</sequence>
<reference evidence="4" key="1">
    <citation type="submission" date="2016-11" db="UniProtKB">
        <authorList>
            <consortium name="WormBaseParasite"/>
        </authorList>
    </citation>
    <scope>IDENTIFICATION</scope>
</reference>
<name>A0A1I8HTR2_9PLAT</name>
<dbReference type="Proteomes" id="UP000095280">
    <property type="component" value="Unplaced"/>
</dbReference>
<protein>
    <submittedName>
        <fullName evidence="4">Allatostatin</fullName>
    </submittedName>
</protein>
<evidence type="ECO:0000256" key="1">
    <source>
        <dbReference type="SAM" id="MobiDB-lite"/>
    </source>
</evidence>
<evidence type="ECO:0000313" key="3">
    <source>
        <dbReference type="Proteomes" id="UP000095280"/>
    </source>
</evidence>
<feature type="region of interest" description="Disordered" evidence="1">
    <location>
        <begin position="44"/>
        <end position="74"/>
    </location>
</feature>
<feature type="signal peptide" evidence="2">
    <location>
        <begin position="1"/>
        <end position="22"/>
    </location>
</feature>
<accession>A0A1I8HTR2</accession>
<proteinExistence type="predicted"/>
<evidence type="ECO:0000256" key="2">
    <source>
        <dbReference type="SAM" id="SignalP"/>
    </source>
</evidence>
<keyword evidence="3" id="KW-1185">Reference proteome</keyword>
<dbReference type="AlphaFoldDB" id="A0A1I8HTR2"/>
<organism evidence="3 4">
    <name type="scientific">Macrostomum lignano</name>
    <dbReference type="NCBI Taxonomy" id="282301"/>
    <lineage>
        <taxon>Eukaryota</taxon>
        <taxon>Metazoa</taxon>
        <taxon>Spiralia</taxon>
        <taxon>Lophotrochozoa</taxon>
        <taxon>Platyhelminthes</taxon>
        <taxon>Rhabditophora</taxon>
        <taxon>Macrostomorpha</taxon>
        <taxon>Macrostomida</taxon>
        <taxon>Macrostomidae</taxon>
        <taxon>Macrostomum</taxon>
    </lineage>
</organism>
<dbReference type="WBParaSite" id="maker-uti_cns_0007813-snap-gene-0.4-mRNA-1">
    <property type="protein sequence ID" value="maker-uti_cns_0007813-snap-gene-0.4-mRNA-1"/>
    <property type="gene ID" value="maker-uti_cns_0007813-snap-gene-0.4"/>
</dbReference>
<keyword evidence="2" id="KW-0732">Signal</keyword>